<dbReference type="PANTHER" id="PTHR30024:SF43">
    <property type="entry name" value="BLL4572 PROTEIN"/>
    <property type="match status" value="1"/>
</dbReference>
<dbReference type="GO" id="GO:0012505">
    <property type="term" value="C:endomembrane system"/>
    <property type="evidence" value="ECO:0007669"/>
    <property type="project" value="UniProtKB-SubCell"/>
</dbReference>
<dbReference type="SUPFAM" id="SSF53850">
    <property type="entry name" value="Periplasmic binding protein-like II"/>
    <property type="match status" value="1"/>
</dbReference>
<evidence type="ECO:0000256" key="1">
    <source>
        <dbReference type="ARBA" id="ARBA00004308"/>
    </source>
</evidence>
<dbReference type="Pfam" id="PF13379">
    <property type="entry name" value="NMT1_2"/>
    <property type="match status" value="1"/>
</dbReference>
<dbReference type="AlphaFoldDB" id="A0AA41Z337"/>
<keyword evidence="3" id="KW-1003">Cell membrane</keyword>
<evidence type="ECO:0000313" key="6">
    <source>
        <dbReference type="EMBL" id="MCW6512101.1"/>
    </source>
</evidence>
<accession>A0AA41Z337</accession>
<sequence>MSPLPRADDTPGISDAASGFLTLGFIPLVDCAPLVVARHKGFAQAEGLELALRRETSWANIRDRVTLGHFDAAHMLAPMPIAATLGLGRPAVSMIAPFSLGLGGNAITLAAELFGAMADTVVGRTGAFGRFDPAATGQALAHVLGHRRRQGHEPPTLAIVHPFSGHNYELRYWLAAAGLDPDVDVRLTVLPPSQMVEGLAARQIDGFCAGEPWNSLAVEAGVGVMAVTKSELWRQGPEKVLGLRADHADRYPDQMGALIRCLFRSSQWADLPENRAELAAMLAAPDYLDAPVAVIERALEGRPVRVTGHPPQTVPDFLVFHRHAANFPWESHALWFYAQMVRWGHVTGTPERAAAARQTYRPDLYRRALAPTDADLPRASAKIEGALQHRTPVASRFGTMSLGPDGFFDGRLFDPDHLDQYLAELKQH</sequence>
<gene>
    <name evidence="6" type="ORF">M8523_29655</name>
</gene>
<evidence type="ECO:0000256" key="3">
    <source>
        <dbReference type="ARBA" id="ARBA00022475"/>
    </source>
</evidence>
<name>A0AA41Z337_9HYPH</name>
<proteinExistence type="predicted"/>
<dbReference type="EMBL" id="JAMOIM010000040">
    <property type="protein sequence ID" value="MCW6512101.1"/>
    <property type="molecule type" value="Genomic_DNA"/>
</dbReference>
<keyword evidence="5" id="KW-0472">Membrane</keyword>
<comment type="subcellular location">
    <subcellularLocation>
        <location evidence="1">Endomembrane system</location>
    </subcellularLocation>
</comment>
<dbReference type="RefSeq" id="WP_282588478.1">
    <property type="nucleotide sequence ID" value="NZ_JAMOIM010000040.1"/>
</dbReference>
<reference evidence="6" key="1">
    <citation type="submission" date="2022-05" db="EMBL/GenBank/DDBJ databases">
        <authorList>
            <person name="Pankratov T."/>
        </authorList>
    </citation>
    <scope>NUCLEOTIDE SEQUENCE</scope>
    <source>
        <strain evidence="6">BP6-180914</strain>
    </source>
</reference>
<dbReference type="Proteomes" id="UP001165667">
    <property type="component" value="Unassembled WGS sequence"/>
</dbReference>
<dbReference type="Gene3D" id="3.40.190.10">
    <property type="entry name" value="Periplasmic binding protein-like II"/>
    <property type="match status" value="2"/>
</dbReference>
<organism evidence="6 7">
    <name type="scientific">Lichenifustis flavocetrariae</name>
    <dbReference type="NCBI Taxonomy" id="2949735"/>
    <lineage>
        <taxon>Bacteria</taxon>
        <taxon>Pseudomonadati</taxon>
        <taxon>Pseudomonadota</taxon>
        <taxon>Alphaproteobacteria</taxon>
        <taxon>Hyphomicrobiales</taxon>
        <taxon>Lichenihabitantaceae</taxon>
        <taxon>Lichenifustis</taxon>
    </lineage>
</organism>
<protein>
    <submittedName>
        <fullName evidence="6">ABC transporter substrate-binding protein</fullName>
    </submittedName>
</protein>
<keyword evidence="4" id="KW-0997">Cell inner membrane</keyword>
<evidence type="ECO:0000313" key="7">
    <source>
        <dbReference type="Proteomes" id="UP001165667"/>
    </source>
</evidence>
<keyword evidence="2" id="KW-0813">Transport</keyword>
<evidence type="ECO:0000256" key="2">
    <source>
        <dbReference type="ARBA" id="ARBA00022448"/>
    </source>
</evidence>
<evidence type="ECO:0000256" key="4">
    <source>
        <dbReference type="ARBA" id="ARBA00022519"/>
    </source>
</evidence>
<evidence type="ECO:0000256" key="5">
    <source>
        <dbReference type="ARBA" id="ARBA00023136"/>
    </source>
</evidence>
<dbReference type="InterPro" id="IPR044527">
    <property type="entry name" value="NrtA/CpmA_ABC-bd_dom"/>
</dbReference>
<keyword evidence="7" id="KW-1185">Reference proteome</keyword>
<dbReference type="PANTHER" id="PTHR30024">
    <property type="entry name" value="ALIPHATIC SULFONATES-BINDING PROTEIN-RELATED"/>
    <property type="match status" value="1"/>
</dbReference>
<comment type="caution">
    <text evidence="6">The sequence shown here is derived from an EMBL/GenBank/DDBJ whole genome shotgun (WGS) entry which is preliminary data.</text>
</comment>
<dbReference type="CDD" id="cd13553">
    <property type="entry name" value="PBP2_NrtA_CpmA_like"/>
    <property type="match status" value="1"/>
</dbReference>